<dbReference type="EMBL" id="BLXT01007506">
    <property type="protein sequence ID" value="GFO39755.1"/>
    <property type="molecule type" value="Genomic_DNA"/>
</dbReference>
<accession>A0AAV4D6Q3</accession>
<proteinExistence type="predicted"/>
<feature type="domain" description="Helicase-associated putative binding" evidence="1">
    <location>
        <begin position="4"/>
        <end position="32"/>
    </location>
</feature>
<dbReference type="AlphaFoldDB" id="A0AAV4D6Q3"/>
<evidence type="ECO:0000313" key="3">
    <source>
        <dbReference type="Proteomes" id="UP000735302"/>
    </source>
</evidence>
<sequence length="77" mass="8204">MNKKSRSMGKNKESKTDKIQTVLDCTGVVYTHVALTGPGGGSEILHRLLQQRHPQANTLGGSLCDAFVCLPAAPDVL</sequence>
<gene>
    <name evidence="2" type="ORF">PoB_006626000</name>
</gene>
<protein>
    <recommendedName>
        <fullName evidence="1">Helicase-associated putative binding domain-containing protein</fullName>
    </recommendedName>
</protein>
<dbReference type="Pfam" id="PF14773">
    <property type="entry name" value="VIGSSK"/>
    <property type="match status" value="1"/>
</dbReference>
<dbReference type="InterPro" id="IPR029256">
    <property type="entry name" value="Heliccase-ass-bd"/>
</dbReference>
<comment type="caution">
    <text evidence="2">The sequence shown here is derived from an EMBL/GenBank/DDBJ whole genome shotgun (WGS) entry which is preliminary data.</text>
</comment>
<name>A0AAV4D6Q3_9GAST</name>
<reference evidence="2 3" key="1">
    <citation type="journal article" date="2021" name="Elife">
        <title>Chloroplast acquisition without the gene transfer in kleptoplastic sea slugs, Plakobranchus ocellatus.</title>
        <authorList>
            <person name="Maeda T."/>
            <person name="Takahashi S."/>
            <person name="Yoshida T."/>
            <person name="Shimamura S."/>
            <person name="Takaki Y."/>
            <person name="Nagai Y."/>
            <person name="Toyoda A."/>
            <person name="Suzuki Y."/>
            <person name="Arimoto A."/>
            <person name="Ishii H."/>
            <person name="Satoh N."/>
            <person name="Nishiyama T."/>
            <person name="Hasebe M."/>
            <person name="Maruyama T."/>
            <person name="Minagawa J."/>
            <person name="Obokata J."/>
            <person name="Shigenobu S."/>
        </authorList>
    </citation>
    <scope>NUCLEOTIDE SEQUENCE [LARGE SCALE GENOMIC DNA]</scope>
</reference>
<organism evidence="2 3">
    <name type="scientific">Plakobranchus ocellatus</name>
    <dbReference type="NCBI Taxonomy" id="259542"/>
    <lineage>
        <taxon>Eukaryota</taxon>
        <taxon>Metazoa</taxon>
        <taxon>Spiralia</taxon>
        <taxon>Lophotrochozoa</taxon>
        <taxon>Mollusca</taxon>
        <taxon>Gastropoda</taxon>
        <taxon>Heterobranchia</taxon>
        <taxon>Euthyneura</taxon>
        <taxon>Panpulmonata</taxon>
        <taxon>Sacoglossa</taxon>
        <taxon>Placobranchoidea</taxon>
        <taxon>Plakobranchidae</taxon>
        <taxon>Plakobranchus</taxon>
    </lineage>
</organism>
<evidence type="ECO:0000259" key="1">
    <source>
        <dbReference type="Pfam" id="PF14773"/>
    </source>
</evidence>
<keyword evidence="3" id="KW-1185">Reference proteome</keyword>
<dbReference type="Proteomes" id="UP000735302">
    <property type="component" value="Unassembled WGS sequence"/>
</dbReference>
<evidence type="ECO:0000313" key="2">
    <source>
        <dbReference type="EMBL" id="GFO39755.1"/>
    </source>
</evidence>